<accession>A0ABT2UJX7</accession>
<dbReference type="Proteomes" id="UP001652445">
    <property type="component" value="Unassembled WGS sequence"/>
</dbReference>
<organism evidence="5 6">
    <name type="scientific">Paenibacillus baimaensis</name>
    <dbReference type="NCBI Taxonomy" id="2982185"/>
    <lineage>
        <taxon>Bacteria</taxon>
        <taxon>Bacillati</taxon>
        <taxon>Bacillota</taxon>
        <taxon>Bacilli</taxon>
        <taxon>Bacillales</taxon>
        <taxon>Paenibacillaceae</taxon>
        <taxon>Paenibacillus</taxon>
    </lineage>
</organism>
<evidence type="ECO:0000313" key="6">
    <source>
        <dbReference type="Proteomes" id="UP001652445"/>
    </source>
</evidence>
<dbReference type="Gene3D" id="2.60.120.10">
    <property type="entry name" value="Jelly Rolls"/>
    <property type="match status" value="1"/>
</dbReference>
<dbReference type="PANTHER" id="PTHR43280:SF28">
    <property type="entry name" value="HTH-TYPE TRANSCRIPTIONAL ACTIVATOR RHAS"/>
    <property type="match status" value="1"/>
</dbReference>
<keyword evidence="1" id="KW-0805">Transcription regulation</keyword>
<name>A0ABT2UJX7_9BACL</name>
<keyword evidence="2" id="KW-0238">DNA-binding</keyword>
<dbReference type="Pfam" id="PF07883">
    <property type="entry name" value="Cupin_2"/>
    <property type="match status" value="1"/>
</dbReference>
<comment type="caution">
    <text evidence="5">The sequence shown here is derived from an EMBL/GenBank/DDBJ whole genome shotgun (WGS) entry which is preliminary data.</text>
</comment>
<keyword evidence="3" id="KW-0804">Transcription</keyword>
<dbReference type="InterPro" id="IPR009057">
    <property type="entry name" value="Homeodomain-like_sf"/>
</dbReference>
<protein>
    <submittedName>
        <fullName evidence="5">AraC family transcriptional regulator</fullName>
    </submittedName>
</protein>
<dbReference type="InterPro" id="IPR013096">
    <property type="entry name" value="Cupin_2"/>
</dbReference>
<dbReference type="PRINTS" id="PR00032">
    <property type="entry name" value="HTHARAC"/>
</dbReference>
<sequence length="326" mass="37791">MKSGKYVLKSDIYGRIGTSQEEVGGTAVPVNLEAYDKEQVDYSDPYFRLKIWTIHHANEASEQYGVWHYHQEMEWIAVVEGVLRMETSTCSYELQAGDVVMLGSNELHRSYKYRQQALTYIVCHADIASFMNPSLLPYYAAFTGRSTSLIPLNEKLIKYPAYKLEIFRLLQLILLDMSEKQRGYELSVNASLKGLLYMLIKIDEDRLIVPMDPHLAEKLRPALAFIEECLEGPCHLTAVSGKLNYNDSYFAKLFKKGMGMTFTSYVQMRRMKRAEQLLLTEAWSVTEISGKVGFTSPAQFYQLFKRYQGCSPRQYMDRRMHQERRH</sequence>
<evidence type="ECO:0000256" key="2">
    <source>
        <dbReference type="ARBA" id="ARBA00023125"/>
    </source>
</evidence>
<evidence type="ECO:0000256" key="3">
    <source>
        <dbReference type="ARBA" id="ARBA00023163"/>
    </source>
</evidence>
<evidence type="ECO:0000256" key="1">
    <source>
        <dbReference type="ARBA" id="ARBA00023015"/>
    </source>
</evidence>
<dbReference type="Pfam" id="PF12833">
    <property type="entry name" value="HTH_18"/>
    <property type="match status" value="1"/>
</dbReference>
<dbReference type="InterPro" id="IPR018060">
    <property type="entry name" value="HTH_AraC"/>
</dbReference>
<dbReference type="PANTHER" id="PTHR43280">
    <property type="entry name" value="ARAC-FAMILY TRANSCRIPTIONAL REGULATOR"/>
    <property type="match status" value="1"/>
</dbReference>
<evidence type="ECO:0000313" key="5">
    <source>
        <dbReference type="EMBL" id="MCU6794945.1"/>
    </source>
</evidence>
<dbReference type="Gene3D" id="1.10.10.60">
    <property type="entry name" value="Homeodomain-like"/>
    <property type="match status" value="2"/>
</dbReference>
<dbReference type="InterPro" id="IPR014710">
    <property type="entry name" value="RmlC-like_jellyroll"/>
</dbReference>
<keyword evidence="6" id="KW-1185">Reference proteome</keyword>
<gene>
    <name evidence="5" type="ORF">OB236_22820</name>
</gene>
<dbReference type="SUPFAM" id="SSF51215">
    <property type="entry name" value="Regulatory protein AraC"/>
    <property type="match status" value="1"/>
</dbReference>
<dbReference type="PROSITE" id="PS01124">
    <property type="entry name" value="HTH_ARAC_FAMILY_2"/>
    <property type="match status" value="1"/>
</dbReference>
<dbReference type="RefSeq" id="WP_262686007.1">
    <property type="nucleotide sequence ID" value="NZ_JAOQIO010000089.1"/>
</dbReference>
<dbReference type="InterPro" id="IPR020449">
    <property type="entry name" value="Tscrpt_reg_AraC-type_HTH"/>
</dbReference>
<dbReference type="EMBL" id="JAOQIO010000089">
    <property type="protein sequence ID" value="MCU6794945.1"/>
    <property type="molecule type" value="Genomic_DNA"/>
</dbReference>
<proteinExistence type="predicted"/>
<dbReference type="SMART" id="SM00342">
    <property type="entry name" value="HTH_ARAC"/>
    <property type="match status" value="1"/>
</dbReference>
<evidence type="ECO:0000259" key="4">
    <source>
        <dbReference type="PROSITE" id="PS01124"/>
    </source>
</evidence>
<dbReference type="SUPFAM" id="SSF46689">
    <property type="entry name" value="Homeodomain-like"/>
    <property type="match status" value="2"/>
</dbReference>
<dbReference type="InterPro" id="IPR037923">
    <property type="entry name" value="HTH-like"/>
</dbReference>
<reference evidence="5 6" key="1">
    <citation type="submission" date="2022-09" db="EMBL/GenBank/DDBJ databases">
        <authorList>
            <person name="Han X.L."/>
            <person name="Wang Q."/>
            <person name="Lu T."/>
        </authorList>
    </citation>
    <scope>NUCLEOTIDE SEQUENCE [LARGE SCALE GENOMIC DNA]</scope>
    <source>
        <strain evidence="5 6">WQ 127069</strain>
    </source>
</reference>
<feature type="domain" description="HTH araC/xylS-type" evidence="4">
    <location>
        <begin position="220"/>
        <end position="318"/>
    </location>
</feature>